<dbReference type="EMBL" id="JAIOIV010000055">
    <property type="protein sequence ID" value="MBZ0155925.1"/>
    <property type="molecule type" value="Genomic_DNA"/>
</dbReference>
<accession>A0A953M112</accession>
<evidence type="ECO:0000313" key="19">
    <source>
        <dbReference type="Proteomes" id="UP000705867"/>
    </source>
</evidence>
<evidence type="ECO:0000256" key="1">
    <source>
        <dbReference type="ARBA" id="ARBA00001971"/>
    </source>
</evidence>
<keyword evidence="15" id="KW-0408">Iron</keyword>
<evidence type="ECO:0000313" key="18">
    <source>
        <dbReference type="EMBL" id="MBZ0155925.1"/>
    </source>
</evidence>
<comment type="subcellular location">
    <subcellularLocation>
        <location evidence="3">Cell inner membrane</location>
        <topology evidence="3">Multi-pass membrane protein</topology>
    </subcellularLocation>
</comment>
<evidence type="ECO:0000256" key="14">
    <source>
        <dbReference type="ARBA" id="ARBA00022989"/>
    </source>
</evidence>
<keyword evidence="7" id="KW-1003">Cell membrane</keyword>
<evidence type="ECO:0000256" key="6">
    <source>
        <dbReference type="ARBA" id="ARBA00022448"/>
    </source>
</evidence>
<dbReference type="Proteomes" id="UP000705867">
    <property type="component" value="Unassembled WGS sequence"/>
</dbReference>
<dbReference type="InterPro" id="IPR000701">
    <property type="entry name" value="SuccDH_FuR_B_TM-su"/>
</dbReference>
<dbReference type="NCBIfam" id="TIGR02968">
    <property type="entry name" value="succ_dehyd_anc"/>
    <property type="match status" value="1"/>
</dbReference>
<evidence type="ECO:0000256" key="15">
    <source>
        <dbReference type="ARBA" id="ARBA00023004"/>
    </source>
</evidence>
<dbReference type="GO" id="GO:0046872">
    <property type="term" value="F:metal ion binding"/>
    <property type="evidence" value="ECO:0007669"/>
    <property type="project" value="UniProtKB-KW"/>
</dbReference>
<dbReference type="PANTHER" id="PTHR38689:SF1">
    <property type="entry name" value="SUCCINATE DEHYDROGENASE HYDROPHOBIC MEMBRANE ANCHOR SUBUNIT"/>
    <property type="match status" value="1"/>
</dbReference>
<comment type="cofactor">
    <cofactor evidence="1">
        <name>heme</name>
        <dbReference type="ChEBI" id="CHEBI:30413"/>
    </cofactor>
</comment>
<name>A0A953M112_9BACT</name>
<dbReference type="SUPFAM" id="SSF81343">
    <property type="entry name" value="Fumarate reductase respiratory complex transmembrane subunits"/>
    <property type="match status" value="1"/>
</dbReference>
<organism evidence="18 19">
    <name type="scientific">Candidatus Nitrobium versatile</name>
    <dbReference type="NCBI Taxonomy" id="2884831"/>
    <lineage>
        <taxon>Bacteria</taxon>
        <taxon>Pseudomonadati</taxon>
        <taxon>Nitrospirota</taxon>
        <taxon>Nitrospiria</taxon>
        <taxon>Nitrospirales</taxon>
        <taxon>Nitrospiraceae</taxon>
        <taxon>Candidatus Nitrobium</taxon>
    </lineage>
</organism>
<evidence type="ECO:0000256" key="8">
    <source>
        <dbReference type="ARBA" id="ARBA00022519"/>
    </source>
</evidence>
<feature type="transmembrane region" description="Helical" evidence="17">
    <location>
        <begin position="85"/>
        <end position="105"/>
    </location>
</feature>
<dbReference type="InterPro" id="IPR034804">
    <property type="entry name" value="SQR/QFR_C/D"/>
</dbReference>
<protein>
    <recommendedName>
        <fullName evidence="5">Succinate dehydrogenase hydrophobic membrane anchor subunit</fullName>
    </recommendedName>
</protein>
<evidence type="ECO:0000256" key="10">
    <source>
        <dbReference type="ARBA" id="ARBA00022617"/>
    </source>
</evidence>
<evidence type="ECO:0000256" key="9">
    <source>
        <dbReference type="ARBA" id="ARBA00022532"/>
    </source>
</evidence>
<proteinExistence type="predicted"/>
<dbReference type="PANTHER" id="PTHR38689">
    <property type="entry name" value="SUCCINATE DEHYDROGENASE HYDROPHOBIC MEMBRANE ANCHOR SUBUNIT"/>
    <property type="match status" value="1"/>
</dbReference>
<evidence type="ECO:0000256" key="11">
    <source>
        <dbReference type="ARBA" id="ARBA00022692"/>
    </source>
</evidence>
<evidence type="ECO:0000256" key="2">
    <source>
        <dbReference type="ARBA" id="ARBA00004050"/>
    </source>
</evidence>
<dbReference type="Pfam" id="PF01127">
    <property type="entry name" value="Sdh_cyt"/>
    <property type="match status" value="1"/>
</dbReference>
<gene>
    <name evidence="18" type="primary">sdhD</name>
    <name evidence="18" type="ORF">K8I29_06885</name>
</gene>
<feature type="transmembrane region" description="Helical" evidence="17">
    <location>
        <begin position="12"/>
        <end position="32"/>
    </location>
</feature>
<evidence type="ECO:0000256" key="13">
    <source>
        <dbReference type="ARBA" id="ARBA00022982"/>
    </source>
</evidence>
<keyword evidence="14 17" id="KW-1133">Transmembrane helix</keyword>
<reference evidence="18" key="2">
    <citation type="submission" date="2021-08" db="EMBL/GenBank/DDBJ databases">
        <authorList>
            <person name="Dalcin Martins P."/>
        </authorList>
    </citation>
    <scope>NUCLEOTIDE SEQUENCE</scope>
    <source>
        <strain evidence="18">MAG_39</strain>
    </source>
</reference>
<dbReference type="GO" id="GO:0006099">
    <property type="term" value="P:tricarboxylic acid cycle"/>
    <property type="evidence" value="ECO:0007669"/>
    <property type="project" value="UniProtKB-KW"/>
</dbReference>
<keyword evidence="8" id="KW-0997">Cell inner membrane</keyword>
<comment type="function">
    <text evidence="2">Membrane-anchoring subunit of succinate dehydrogenase (SDH).</text>
</comment>
<dbReference type="GO" id="GO:0020037">
    <property type="term" value="F:heme binding"/>
    <property type="evidence" value="ECO:0007669"/>
    <property type="project" value="InterPro"/>
</dbReference>
<evidence type="ECO:0000256" key="17">
    <source>
        <dbReference type="SAM" id="Phobius"/>
    </source>
</evidence>
<feature type="transmembrane region" description="Helical" evidence="17">
    <location>
        <begin position="52"/>
        <end position="73"/>
    </location>
</feature>
<dbReference type="GO" id="GO:0017004">
    <property type="term" value="P:cytochrome complex assembly"/>
    <property type="evidence" value="ECO:0007669"/>
    <property type="project" value="TreeGrafter"/>
</dbReference>
<dbReference type="GO" id="GO:0009055">
    <property type="term" value="F:electron transfer activity"/>
    <property type="evidence" value="ECO:0007669"/>
    <property type="project" value="TreeGrafter"/>
</dbReference>
<keyword evidence="11 17" id="KW-0812">Transmembrane</keyword>
<keyword evidence="13" id="KW-0249">Electron transport</keyword>
<dbReference type="Gene3D" id="1.20.1300.10">
    <property type="entry name" value="Fumarate reductase/succinate dehydrogenase, transmembrane subunit"/>
    <property type="match status" value="1"/>
</dbReference>
<evidence type="ECO:0000256" key="4">
    <source>
        <dbReference type="ARBA" id="ARBA00005163"/>
    </source>
</evidence>
<keyword evidence="9" id="KW-0816">Tricarboxylic acid cycle</keyword>
<keyword evidence="10" id="KW-0349">Heme</keyword>
<reference evidence="18" key="1">
    <citation type="journal article" date="2021" name="bioRxiv">
        <title>Unraveling nitrogen, sulfur and carbon metabolic pathways and microbial community transcriptional responses to substrate deprivation and toxicity stresses in a bioreactor mimicking anoxic brackish coastal sediment conditions.</title>
        <authorList>
            <person name="Martins P.D."/>
            <person name="Echeveste M.J."/>
            <person name="Arshad A."/>
            <person name="Kurth J."/>
            <person name="Ouboter H."/>
            <person name="Jetten M.S.M."/>
            <person name="Welte C.U."/>
        </authorList>
    </citation>
    <scope>NUCLEOTIDE SEQUENCE</scope>
    <source>
        <strain evidence="18">MAG_39</strain>
    </source>
</reference>
<evidence type="ECO:0000256" key="16">
    <source>
        <dbReference type="ARBA" id="ARBA00023136"/>
    </source>
</evidence>
<evidence type="ECO:0000256" key="7">
    <source>
        <dbReference type="ARBA" id="ARBA00022475"/>
    </source>
</evidence>
<keyword evidence="16 17" id="KW-0472">Membrane</keyword>
<dbReference type="GO" id="GO:0005886">
    <property type="term" value="C:plasma membrane"/>
    <property type="evidence" value="ECO:0007669"/>
    <property type="project" value="UniProtKB-SubCell"/>
</dbReference>
<keyword evidence="12" id="KW-0479">Metal-binding</keyword>
<dbReference type="AlphaFoldDB" id="A0A953M112"/>
<evidence type="ECO:0000256" key="3">
    <source>
        <dbReference type="ARBA" id="ARBA00004429"/>
    </source>
</evidence>
<keyword evidence="6" id="KW-0813">Transport</keyword>
<evidence type="ECO:0000256" key="12">
    <source>
        <dbReference type="ARBA" id="ARBA00022723"/>
    </source>
</evidence>
<comment type="pathway">
    <text evidence="4">Carbohydrate metabolism; tricarboxylic acid cycle.</text>
</comment>
<dbReference type="InterPro" id="IPR014312">
    <property type="entry name" value="Succ_DH_anchor"/>
</dbReference>
<evidence type="ECO:0000256" key="5">
    <source>
        <dbReference type="ARBA" id="ARBA00019425"/>
    </source>
</evidence>
<comment type="caution">
    <text evidence="18">The sequence shown here is derived from an EMBL/GenBank/DDBJ whole genome shotgun (WGS) entry which is preliminary data.</text>
</comment>
<sequence>MKGVVGWLLQRVTGVLLVAGLAVHFLVMHFSGPEKITHAVVLERISTPWWKTFDVVFLTSVIYHGFYGMWGLAEEYIRPEGLRRAAKAALLLMAAVLYAVGIYIVTLS</sequence>